<dbReference type="RefSeq" id="WP_066464074.1">
    <property type="nucleotide sequence ID" value="NZ_MATO01000034.1"/>
</dbReference>
<protein>
    <recommendedName>
        <fullName evidence="3">NRDE family protein</fullName>
    </recommendedName>
</protein>
<dbReference type="AlphaFoldDB" id="A0A1C0YU91"/>
<comment type="caution">
    <text evidence="1">The sequence shown here is derived from an EMBL/GenBank/DDBJ whole genome shotgun (WGS) entry which is preliminary data.</text>
</comment>
<evidence type="ECO:0000313" key="2">
    <source>
        <dbReference type="Proteomes" id="UP000093482"/>
    </source>
</evidence>
<evidence type="ECO:0000313" key="1">
    <source>
        <dbReference type="EMBL" id="OCS90723.1"/>
    </source>
</evidence>
<proteinExistence type="predicted"/>
<dbReference type="PANTHER" id="PTHR17985">
    <property type="entry name" value="SER/THR-RICH PROTEIN T10 IN DGCR REGION"/>
    <property type="match status" value="1"/>
</dbReference>
<organism evidence="1 2">
    <name type="scientific">Caryophanon latum</name>
    <dbReference type="NCBI Taxonomy" id="33977"/>
    <lineage>
        <taxon>Bacteria</taxon>
        <taxon>Bacillati</taxon>
        <taxon>Bacillota</taxon>
        <taxon>Bacilli</taxon>
        <taxon>Bacillales</taxon>
        <taxon>Caryophanaceae</taxon>
        <taxon>Caryophanon</taxon>
    </lineage>
</organism>
<gene>
    <name evidence="1" type="ORF">A6K76_01335</name>
</gene>
<evidence type="ECO:0008006" key="3">
    <source>
        <dbReference type="Google" id="ProtNLM"/>
    </source>
</evidence>
<reference evidence="1 2" key="1">
    <citation type="submission" date="2016-07" db="EMBL/GenBank/DDBJ databases">
        <title>Caryophanon latum genome sequencing.</title>
        <authorList>
            <person name="Verma A."/>
            <person name="Pal Y."/>
            <person name="Krishnamurthi S."/>
        </authorList>
    </citation>
    <scope>NUCLEOTIDE SEQUENCE [LARGE SCALE GENOMIC DNA]</scope>
    <source>
        <strain evidence="1 2">DSM 14151</strain>
    </source>
</reference>
<dbReference type="InterPro" id="IPR008551">
    <property type="entry name" value="TANGO2"/>
</dbReference>
<dbReference type="Proteomes" id="UP000093482">
    <property type="component" value="Unassembled WGS sequence"/>
</dbReference>
<accession>A0A1C0YU91</accession>
<dbReference type="EMBL" id="MATO01000034">
    <property type="protein sequence ID" value="OCS90723.1"/>
    <property type="molecule type" value="Genomic_DNA"/>
</dbReference>
<dbReference type="Pfam" id="PF05742">
    <property type="entry name" value="TANGO2"/>
    <property type="match status" value="1"/>
</dbReference>
<dbReference type="PANTHER" id="PTHR17985:SF8">
    <property type="entry name" value="TRANSPORT AND GOLGI ORGANIZATION PROTEIN 2 HOMOLOG"/>
    <property type="match status" value="1"/>
</dbReference>
<keyword evidence="2" id="KW-1185">Reference proteome</keyword>
<sequence>MCLIQLAFHEETKSYTVIANRDEFTNRPAIAAHYWDNGLFAGQDAQAGGAWLAVTKDRRFAAVTNVRHPQSRILGDRSRGELVTKFLTSDVRARDFIDVLKEERELYGGFNILLFDGDEFYHYNNIFNDMTKLATGYYTLCNDTLGTPWPKVVRVREQFIPLYKSDAAPEAFIRLMQQPERAPIDQLPATGIPLEMEEKLSSIFIAFEGYGTRCTTYIRSDEQHFTFIEQTYDNGQPTTYVEEKTLFATCLL</sequence>
<name>A0A1C0YU91_9BACL</name>